<dbReference type="Proteomes" id="UP000295217">
    <property type="component" value="Unassembled WGS sequence"/>
</dbReference>
<evidence type="ECO:0000313" key="3">
    <source>
        <dbReference type="Proteomes" id="UP000295217"/>
    </source>
</evidence>
<comment type="caution">
    <text evidence="2">The sequence shown here is derived from an EMBL/GenBank/DDBJ whole genome shotgun (WGS) entry which is preliminary data.</text>
</comment>
<feature type="transmembrane region" description="Helical" evidence="1">
    <location>
        <begin position="54"/>
        <end position="77"/>
    </location>
</feature>
<keyword evidence="1" id="KW-0472">Membrane</keyword>
<evidence type="ECO:0000256" key="1">
    <source>
        <dbReference type="SAM" id="Phobius"/>
    </source>
</evidence>
<feature type="transmembrane region" description="Helical" evidence="1">
    <location>
        <begin position="188"/>
        <end position="210"/>
    </location>
</feature>
<gene>
    <name evidence="2" type="ORF">E1262_22635</name>
</gene>
<proteinExistence type="predicted"/>
<evidence type="ECO:0008006" key="4">
    <source>
        <dbReference type="Google" id="ProtNLM"/>
    </source>
</evidence>
<feature type="transmembrane region" description="Helical" evidence="1">
    <location>
        <begin position="89"/>
        <end position="113"/>
    </location>
</feature>
<accession>A0A4R5A439</accession>
<feature type="transmembrane region" description="Helical" evidence="1">
    <location>
        <begin position="151"/>
        <end position="168"/>
    </location>
</feature>
<dbReference type="EMBL" id="SMLB01000041">
    <property type="protein sequence ID" value="TDD66275.1"/>
    <property type="molecule type" value="Genomic_DNA"/>
</dbReference>
<keyword evidence="1" id="KW-0812">Transmembrane</keyword>
<sequence length="229" mass="25051">MRAWRENPAAARWWHLVTVLVIAVSLIAQLVLVIQGTNVLVEDGEEAPSTAMRVVNFFSFFTVQSNILLGAGAAVLAANPRADGRRFRVLRIAGLIGISVTGVVYVTLLRGLVDLHGVAQLTNLGFHYLSPLLGVIGWLLFGPWPRFSPRVLVISLAWPVAWLVYTLIRGEIVDWHPYPFIDVGDLGYGRTLLNSAGVTVLLLGVGWLFATGDRRLGDRAGSDDVSRTR</sequence>
<dbReference type="AlphaFoldDB" id="A0A4R5A439"/>
<dbReference type="RefSeq" id="WP_132105868.1">
    <property type="nucleotide sequence ID" value="NZ_SMLB01000041.1"/>
</dbReference>
<name>A0A4R5A439_9ACTN</name>
<organism evidence="2 3">
    <name type="scientific">Jiangella aurantiaca</name>
    <dbReference type="NCBI Taxonomy" id="2530373"/>
    <lineage>
        <taxon>Bacteria</taxon>
        <taxon>Bacillati</taxon>
        <taxon>Actinomycetota</taxon>
        <taxon>Actinomycetes</taxon>
        <taxon>Jiangellales</taxon>
        <taxon>Jiangellaceae</taxon>
        <taxon>Jiangella</taxon>
    </lineage>
</organism>
<feature type="transmembrane region" description="Helical" evidence="1">
    <location>
        <begin position="12"/>
        <end position="34"/>
    </location>
</feature>
<feature type="transmembrane region" description="Helical" evidence="1">
    <location>
        <begin position="125"/>
        <end position="144"/>
    </location>
</feature>
<protein>
    <recommendedName>
        <fullName evidence="4">F420-dependent oxidoreductase</fullName>
    </recommendedName>
</protein>
<keyword evidence="3" id="KW-1185">Reference proteome</keyword>
<dbReference type="NCBIfam" id="NF038065">
    <property type="entry name" value="Pr6Pr"/>
    <property type="match status" value="1"/>
</dbReference>
<keyword evidence="1" id="KW-1133">Transmembrane helix</keyword>
<reference evidence="2 3" key="1">
    <citation type="submission" date="2019-02" db="EMBL/GenBank/DDBJ databases">
        <title>Draft genome sequences of novel Actinobacteria.</title>
        <authorList>
            <person name="Sahin N."/>
            <person name="Ay H."/>
            <person name="Saygin H."/>
        </authorList>
    </citation>
    <scope>NUCLEOTIDE SEQUENCE [LARGE SCALE GENOMIC DNA]</scope>
    <source>
        <strain evidence="2 3">8K307</strain>
    </source>
</reference>
<dbReference type="OrthoDB" id="9809977at2"/>
<evidence type="ECO:0000313" key="2">
    <source>
        <dbReference type="EMBL" id="TDD66275.1"/>
    </source>
</evidence>
<dbReference type="InterPro" id="IPR049713">
    <property type="entry name" value="Pr6Pr-like"/>
</dbReference>